<sequence length="80" mass="8930">MPRRYTISTATVNREECHLLMSNIQHNSLNGEESILVNSAIGQLFVAIEANGKATVYYAKKPLLALIGNLRLTYALIIQR</sequence>
<proteinExistence type="predicted"/>
<dbReference type="Proteomes" id="UP000054843">
    <property type="component" value="Unassembled WGS sequence"/>
</dbReference>
<keyword evidence="2" id="KW-1185">Reference proteome</keyword>
<comment type="caution">
    <text evidence="1">The sequence shown here is derived from an EMBL/GenBank/DDBJ whole genome shotgun (WGS) entry which is preliminary data.</text>
</comment>
<organism evidence="1 2">
    <name type="scientific">Trichinella papuae</name>
    <dbReference type="NCBI Taxonomy" id="268474"/>
    <lineage>
        <taxon>Eukaryota</taxon>
        <taxon>Metazoa</taxon>
        <taxon>Ecdysozoa</taxon>
        <taxon>Nematoda</taxon>
        <taxon>Enoplea</taxon>
        <taxon>Dorylaimia</taxon>
        <taxon>Trichinellida</taxon>
        <taxon>Trichinellidae</taxon>
        <taxon>Trichinella</taxon>
    </lineage>
</organism>
<gene>
    <name evidence="1" type="ORF">T10_12299</name>
</gene>
<accession>A0A0V1M4U5</accession>
<evidence type="ECO:0000313" key="2">
    <source>
        <dbReference type="Proteomes" id="UP000054843"/>
    </source>
</evidence>
<evidence type="ECO:0000313" key="1">
    <source>
        <dbReference type="EMBL" id="KRZ66703.1"/>
    </source>
</evidence>
<name>A0A0V1M4U5_9BILA</name>
<protein>
    <submittedName>
        <fullName evidence="1">Uncharacterized protein</fullName>
    </submittedName>
</protein>
<reference evidence="1 2" key="1">
    <citation type="submission" date="2015-01" db="EMBL/GenBank/DDBJ databases">
        <title>Evolution of Trichinella species and genotypes.</title>
        <authorList>
            <person name="Korhonen P.K."/>
            <person name="Edoardo P."/>
            <person name="Giuseppe L.R."/>
            <person name="Gasser R.B."/>
        </authorList>
    </citation>
    <scope>NUCLEOTIDE SEQUENCE [LARGE SCALE GENOMIC DNA]</scope>
    <source>
        <strain evidence="1">ISS1980</strain>
    </source>
</reference>
<dbReference type="EMBL" id="JYDO01000229">
    <property type="protein sequence ID" value="KRZ66703.1"/>
    <property type="molecule type" value="Genomic_DNA"/>
</dbReference>
<dbReference type="AlphaFoldDB" id="A0A0V1M4U5"/>